<reference evidence="5 6" key="1">
    <citation type="submission" date="2016-11" db="EMBL/GenBank/DDBJ databases">
        <title>Interaction between Lactobacillus species and yeast in water kefir.</title>
        <authorList>
            <person name="Behr J."/>
            <person name="Xu D."/>
            <person name="Vogel R.F."/>
        </authorList>
    </citation>
    <scope>NUCLEOTIDE SEQUENCE [LARGE SCALE GENOMIC DNA]</scope>
    <source>
        <strain evidence="5 6">TMW 1.1827</strain>
    </source>
</reference>
<protein>
    <submittedName>
        <fullName evidence="5">Inositol 2-dehydrogenase</fullName>
    </submittedName>
</protein>
<dbReference type="SUPFAM" id="SSF55347">
    <property type="entry name" value="Glyceraldehyde-3-phosphate dehydrogenase-like, C-terminal domain"/>
    <property type="match status" value="1"/>
</dbReference>
<feature type="domain" description="GFO/IDH/MocA-like oxidoreductase" evidence="4">
    <location>
        <begin position="132"/>
        <end position="251"/>
    </location>
</feature>
<dbReference type="GO" id="GO:0016491">
    <property type="term" value="F:oxidoreductase activity"/>
    <property type="evidence" value="ECO:0007669"/>
    <property type="project" value="UniProtKB-KW"/>
</dbReference>
<gene>
    <name evidence="5" type="ORF">BSQ50_10510</name>
</gene>
<accession>A0A3S6QYV5</accession>
<name>A0A3S6QYV5_9LACO</name>
<evidence type="ECO:0000259" key="3">
    <source>
        <dbReference type="Pfam" id="PF01408"/>
    </source>
</evidence>
<dbReference type="Proteomes" id="UP000324497">
    <property type="component" value="Chromosome"/>
</dbReference>
<dbReference type="EMBL" id="CP018180">
    <property type="protein sequence ID" value="AUJ32929.1"/>
    <property type="molecule type" value="Genomic_DNA"/>
</dbReference>
<dbReference type="InterPro" id="IPR036291">
    <property type="entry name" value="NAD(P)-bd_dom_sf"/>
</dbReference>
<keyword evidence="2" id="KW-0560">Oxidoreductase</keyword>
<dbReference type="GO" id="GO:0000166">
    <property type="term" value="F:nucleotide binding"/>
    <property type="evidence" value="ECO:0007669"/>
    <property type="project" value="InterPro"/>
</dbReference>
<dbReference type="InterPro" id="IPR030827">
    <property type="entry name" value="Myo_inos_IolG"/>
</dbReference>
<evidence type="ECO:0000256" key="1">
    <source>
        <dbReference type="ARBA" id="ARBA00010928"/>
    </source>
</evidence>
<dbReference type="Pfam" id="PF22725">
    <property type="entry name" value="GFO_IDH_MocA_C3"/>
    <property type="match status" value="1"/>
</dbReference>
<proteinExistence type="inferred from homology"/>
<organism evidence="5 6">
    <name type="scientific">Liquorilactobacillus nagelii</name>
    <dbReference type="NCBI Taxonomy" id="82688"/>
    <lineage>
        <taxon>Bacteria</taxon>
        <taxon>Bacillati</taxon>
        <taxon>Bacillota</taxon>
        <taxon>Bacilli</taxon>
        <taxon>Lactobacillales</taxon>
        <taxon>Lactobacillaceae</taxon>
        <taxon>Liquorilactobacillus</taxon>
    </lineage>
</organism>
<dbReference type="Gene3D" id="3.40.50.720">
    <property type="entry name" value="NAD(P)-binding Rossmann-like Domain"/>
    <property type="match status" value="1"/>
</dbReference>
<dbReference type="RefSeq" id="WP_148127163.1">
    <property type="nucleotide sequence ID" value="NZ_CP018180.1"/>
</dbReference>
<dbReference type="FunFam" id="3.30.360.10:FF:000023">
    <property type="entry name" value="Inositol 2-dehydrogenase"/>
    <property type="match status" value="1"/>
</dbReference>
<evidence type="ECO:0000256" key="2">
    <source>
        <dbReference type="ARBA" id="ARBA00023002"/>
    </source>
</evidence>
<comment type="similarity">
    <text evidence="1">Belongs to the Gfo/Idh/MocA family.</text>
</comment>
<evidence type="ECO:0000259" key="4">
    <source>
        <dbReference type="Pfam" id="PF22725"/>
    </source>
</evidence>
<dbReference type="SUPFAM" id="SSF51735">
    <property type="entry name" value="NAD(P)-binding Rossmann-fold domains"/>
    <property type="match status" value="1"/>
</dbReference>
<dbReference type="Pfam" id="PF01408">
    <property type="entry name" value="GFO_IDH_MocA"/>
    <property type="match status" value="1"/>
</dbReference>
<dbReference type="InterPro" id="IPR055170">
    <property type="entry name" value="GFO_IDH_MocA-like_dom"/>
</dbReference>
<dbReference type="KEGG" id="lng:BSQ50_10510"/>
<feature type="domain" description="Gfo/Idh/MocA-like oxidoreductase N-terminal" evidence="3">
    <location>
        <begin position="4"/>
        <end position="124"/>
    </location>
</feature>
<evidence type="ECO:0000313" key="6">
    <source>
        <dbReference type="Proteomes" id="UP000324497"/>
    </source>
</evidence>
<sequence>MKKIKIGLIGLGRIGKMHLQNLANLRDLFEVTAICDPYSAELVELAKQFNISYTTKDYRDLLKHPDVEAVAIASATNTHAEIIMAAARAKKNIMCEKPIDTDVARIKEVLKVVADSHVKLQVGFNRRFDHNFHTIQKAVASGKLGEPQIIKISSRDPEPPSYDYIKVSGGLFNDMMIHDLDLIRFLSQSEVTEVYAKGAVLVDPEIGKLGDIDTAIVTLKFANGALGVIDNSRKAVYGYDQRAEVFGSKGQAFSENDKLSNVEIDLEDGGHLDKIPYFFIERYQQAYVAEFKEFYNCIVTDHQPLVTGLDGLRAVQLALACHQSLIAKSPVQLEY</sequence>
<evidence type="ECO:0000313" key="5">
    <source>
        <dbReference type="EMBL" id="AUJ32929.1"/>
    </source>
</evidence>
<dbReference type="AlphaFoldDB" id="A0A3S6QYV5"/>
<dbReference type="NCBIfam" id="TIGR04380">
    <property type="entry name" value="myo_inos_iolG"/>
    <property type="match status" value="1"/>
</dbReference>
<dbReference type="PANTHER" id="PTHR42840:SF3">
    <property type="entry name" value="BINDING ROSSMANN FOLD OXIDOREDUCTASE, PUTATIVE (AFU_ORTHOLOGUE AFUA_2G10240)-RELATED"/>
    <property type="match status" value="1"/>
</dbReference>
<dbReference type="InterPro" id="IPR000683">
    <property type="entry name" value="Gfo/Idh/MocA-like_OxRdtase_N"/>
</dbReference>
<dbReference type="PANTHER" id="PTHR42840">
    <property type="entry name" value="NAD(P)-BINDING ROSSMANN-FOLD SUPERFAMILY PROTEIN-RELATED"/>
    <property type="match status" value="1"/>
</dbReference>
<dbReference type="Gene3D" id="3.30.360.10">
    <property type="entry name" value="Dihydrodipicolinate Reductase, domain 2"/>
    <property type="match status" value="1"/>
</dbReference>
<keyword evidence="6" id="KW-1185">Reference proteome</keyword>